<evidence type="ECO:0000313" key="1">
    <source>
        <dbReference type="EMBL" id="MEQ2270967.1"/>
    </source>
</evidence>
<proteinExistence type="predicted"/>
<protein>
    <submittedName>
        <fullName evidence="1">Uncharacterized protein</fullName>
    </submittedName>
</protein>
<gene>
    <name evidence="1" type="ORF">XENORESO_018419</name>
</gene>
<comment type="caution">
    <text evidence="1">The sequence shown here is derived from an EMBL/GenBank/DDBJ whole genome shotgun (WGS) entry which is preliminary data.</text>
</comment>
<dbReference type="EMBL" id="JAHRIM010060706">
    <property type="protein sequence ID" value="MEQ2270967.1"/>
    <property type="molecule type" value="Genomic_DNA"/>
</dbReference>
<dbReference type="InterPro" id="IPR031447">
    <property type="entry name" value="MNR"/>
</dbReference>
<keyword evidence="2" id="KW-1185">Reference proteome</keyword>
<dbReference type="PANTHER" id="PTHR15732:SF4">
    <property type="entry name" value="PROTEIN MOONRAKER"/>
    <property type="match status" value="1"/>
</dbReference>
<sequence>MGLSFCFPSFLFENSPTKDLTQEEHLATNKIVSGDRPEKSSTVISVPSSMLKSIRQYKEDYNTYLHAVSHGVIDSFHPWIVADSLAEELLSEALADVAKEFQDVVEEYAEAVFTSEFLQPIQSPLAPAEAVSNQ</sequence>
<evidence type="ECO:0000313" key="2">
    <source>
        <dbReference type="Proteomes" id="UP001444071"/>
    </source>
</evidence>
<accession>A0ABV0WRA2</accession>
<organism evidence="1 2">
    <name type="scientific">Xenotaenia resolanae</name>
    <dbReference type="NCBI Taxonomy" id="208358"/>
    <lineage>
        <taxon>Eukaryota</taxon>
        <taxon>Metazoa</taxon>
        <taxon>Chordata</taxon>
        <taxon>Craniata</taxon>
        <taxon>Vertebrata</taxon>
        <taxon>Euteleostomi</taxon>
        <taxon>Actinopterygii</taxon>
        <taxon>Neopterygii</taxon>
        <taxon>Teleostei</taxon>
        <taxon>Neoteleostei</taxon>
        <taxon>Acanthomorphata</taxon>
        <taxon>Ovalentaria</taxon>
        <taxon>Atherinomorphae</taxon>
        <taxon>Cyprinodontiformes</taxon>
        <taxon>Goodeidae</taxon>
        <taxon>Xenotaenia</taxon>
    </lineage>
</organism>
<dbReference type="PANTHER" id="PTHR15732">
    <property type="entry name" value="PROTEIN MOONRAKER"/>
    <property type="match status" value="1"/>
</dbReference>
<name>A0ABV0WRA2_9TELE</name>
<dbReference type="Pfam" id="PF15718">
    <property type="entry name" value="MNR"/>
    <property type="match status" value="1"/>
</dbReference>
<reference evidence="1 2" key="1">
    <citation type="submission" date="2021-06" db="EMBL/GenBank/DDBJ databases">
        <authorList>
            <person name="Palmer J.M."/>
        </authorList>
    </citation>
    <scope>NUCLEOTIDE SEQUENCE [LARGE SCALE GENOMIC DNA]</scope>
    <source>
        <strain evidence="1 2">XR_2019</strain>
        <tissue evidence="1">Muscle</tissue>
    </source>
</reference>
<dbReference type="Proteomes" id="UP001444071">
    <property type="component" value="Unassembled WGS sequence"/>
</dbReference>